<dbReference type="EMBL" id="MU006722">
    <property type="protein sequence ID" value="KAF2626153.1"/>
    <property type="molecule type" value="Genomic_DNA"/>
</dbReference>
<comment type="caution">
    <text evidence="1">The sequence shown here is derived from an EMBL/GenBank/DDBJ whole genome shotgun (WGS) entry which is preliminary data.</text>
</comment>
<name>A0ACB6RYC9_9PLEO</name>
<evidence type="ECO:0000313" key="1">
    <source>
        <dbReference type="EMBL" id="KAF2626153.1"/>
    </source>
</evidence>
<organism evidence="1 2">
    <name type="scientific">Macroventuria anomochaeta</name>
    <dbReference type="NCBI Taxonomy" id="301207"/>
    <lineage>
        <taxon>Eukaryota</taxon>
        <taxon>Fungi</taxon>
        <taxon>Dikarya</taxon>
        <taxon>Ascomycota</taxon>
        <taxon>Pezizomycotina</taxon>
        <taxon>Dothideomycetes</taxon>
        <taxon>Pleosporomycetidae</taxon>
        <taxon>Pleosporales</taxon>
        <taxon>Pleosporineae</taxon>
        <taxon>Didymellaceae</taxon>
        <taxon>Macroventuria</taxon>
    </lineage>
</organism>
<proteinExistence type="predicted"/>
<sequence length="115" mass="13189">MGNETRYHNVLFVETQADGGGQIFHVTGDLVSGMRYENKSGRNPELSQTYYAKTHLGRIRLEDYPERLDQVLQTVPPPPRQRAFNPKTMATEQIKPNGSFYEANEQKPPYIKCTE</sequence>
<evidence type="ECO:0000313" key="2">
    <source>
        <dbReference type="Proteomes" id="UP000799754"/>
    </source>
</evidence>
<keyword evidence="2" id="KW-1185">Reference proteome</keyword>
<accession>A0ACB6RYC9</accession>
<dbReference type="Proteomes" id="UP000799754">
    <property type="component" value="Unassembled WGS sequence"/>
</dbReference>
<feature type="non-terminal residue" evidence="1">
    <location>
        <position position="115"/>
    </location>
</feature>
<reference evidence="1" key="1">
    <citation type="journal article" date="2020" name="Stud. Mycol.">
        <title>101 Dothideomycetes genomes: a test case for predicting lifestyles and emergence of pathogens.</title>
        <authorList>
            <person name="Haridas S."/>
            <person name="Albert R."/>
            <person name="Binder M."/>
            <person name="Bloem J."/>
            <person name="Labutti K."/>
            <person name="Salamov A."/>
            <person name="Andreopoulos B."/>
            <person name="Baker S."/>
            <person name="Barry K."/>
            <person name="Bills G."/>
            <person name="Bluhm B."/>
            <person name="Cannon C."/>
            <person name="Castanera R."/>
            <person name="Culley D."/>
            <person name="Daum C."/>
            <person name="Ezra D."/>
            <person name="Gonzalez J."/>
            <person name="Henrissat B."/>
            <person name="Kuo A."/>
            <person name="Liang C."/>
            <person name="Lipzen A."/>
            <person name="Lutzoni F."/>
            <person name="Magnuson J."/>
            <person name="Mondo S."/>
            <person name="Nolan M."/>
            <person name="Ohm R."/>
            <person name="Pangilinan J."/>
            <person name="Park H.-J."/>
            <person name="Ramirez L."/>
            <person name="Alfaro M."/>
            <person name="Sun H."/>
            <person name="Tritt A."/>
            <person name="Yoshinaga Y."/>
            <person name="Zwiers L.-H."/>
            <person name="Turgeon B."/>
            <person name="Goodwin S."/>
            <person name="Spatafora J."/>
            <person name="Crous P."/>
            <person name="Grigoriev I."/>
        </authorList>
    </citation>
    <scope>NUCLEOTIDE SEQUENCE</scope>
    <source>
        <strain evidence="1">CBS 525.71</strain>
    </source>
</reference>
<protein>
    <submittedName>
        <fullName evidence="1">Uncharacterized protein</fullName>
    </submittedName>
</protein>
<gene>
    <name evidence="1" type="ORF">BU25DRAFT_295825</name>
</gene>